<dbReference type="KEGG" id="cad:Curi_c28340"/>
<dbReference type="PRINTS" id="PR00344">
    <property type="entry name" value="BCTRLSENSOR"/>
</dbReference>
<dbReference type="InterPro" id="IPR004358">
    <property type="entry name" value="Sig_transdc_His_kin-like_C"/>
</dbReference>
<keyword evidence="5 12" id="KW-0808">Transferase</keyword>
<dbReference type="Pfam" id="PF00672">
    <property type="entry name" value="HAMP"/>
    <property type="match status" value="1"/>
</dbReference>
<dbReference type="PANTHER" id="PTHR45453">
    <property type="entry name" value="PHOSPHATE REGULON SENSOR PROTEIN PHOR"/>
    <property type="match status" value="1"/>
</dbReference>
<dbReference type="Gene3D" id="3.30.450.20">
    <property type="entry name" value="PAS domain"/>
    <property type="match status" value="1"/>
</dbReference>
<keyword evidence="4" id="KW-0597">Phosphoprotein</keyword>
<evidence type="ECO:0000256" key="8">
    <source>
        <dbReference type="ARBA" id="ARBA00023136"/>
    </source>
</evidence>
<evidence type="ECO:0000313" key="12">
    <source>
        <dbReference type="EMBL" id="AFS79826.1"/>
    </source>
</evidence>
<dbReference type="InterPro" id="IPR036097">
    <property type="entry name" value="HisK_dim/P_sf"/>
</dbReference>
<dbReference type="SUPFAM" id="SSF55785">
    <property type="entry name" value="PYP-like sensor domain (PAS domain)"/>
    <property type="match status" value="1"/>
</dbReference>
<evidence type="ECO:0000256" key="9">
    <source>
        <dbReference type="SAM" id="Phobius"/>
    </source>
</evidence>
<keyword evidence="9" id="KW-1133">Transmembrane helix</keyword>
<reference evidence="12 13" key="1">
    <citation type="journal article" date="2012" name="PLoS ONE">
        <title>The purine-utilizing bacterium Clostridium acidurici 9a: a genome-guided metabolic reconsideration.</title>
        <authorList>
            <person name="Hartwich K."/>
            <person name="Poehlein A."/>
            <person name="Daniel R."/>
        </authorList>
    </citation>
    <scope>NUCLEOTIDE SEQUENCE [LARGE SCALE GENOMIC DNA]</scope>
    <source>
        <strain evidence="13">ATCC 7906 / DSM 604 / BCRC 14475 / CIP 104303 / KCTC 5404 / NCIMB 10678 / 9a</strain>
    </source>
</reference>
<protein>
    <recommendedName>
        <fullName evidence="3">histidine kinase</fullName>
        <ecNumber evidence="3">2.7.13.3</ecNumber>
    </recommendedName>
</protein>
<dbReference type="PROSITE" id="PS50109">
    <property type="entry name" value="HIS_KIN"/>
    <property type="match status" value="1"/>
</dbReference>
<feature type="domain" description="HAMP" evidence="11">
    <location>
        <begin position="203"/>
        <end position="255"/>
    </location>
</feature>
<keyword evidence="8 9" id="KW-0472">Membrane</keyword>
<dbReference type="GO" id="GO:0016036">
    <property type="term" value="P:cellular response to phosphate starvation"/>
    <property type="evidence" value="ECO:0007669"/>
    <property type="project" value="TreeGrafter"/>
</dbReference>
<dbReference type="Gene3D" id="1.10.287.130">
    <property type="match status" value="1"/>
</dbReference>
<evidence type="ECO:0000313" key="13">
    <source>
        <dbReference type="Proteomes" id="UP000006094"/>
    </source>
</evidence>
<dbReference type="PATRIC" id="fig|1128398.3.peg.2927"/>
<dbReference type="GO" id="GO:0000155">
    <property type="term" value="F:phosphorelay sensor kinase activity"/>
    <property type="evidence" value="ECO:0007669"/>
    <property type="project" value="InterPro"/>
</dbReference>
<gene>
    <name evidence="12" type="ordered locus">Curi_c28340</name>
</gene>
<dbReference type="SUPFAM" id="SSF158472">
    <property type="entry name" value="HAMP domain-like"/>
    <property type="match status" value="1"/>
</dbReference>
<dbReference type="FunFam" id="1.10.287.130:FF:000001">
    <property type="entry name" value="Two-component sensor histidine kinase"/>
    <property type="match status" value="1"/>
</dbReference>
<dbReference type="InterPro" id="IPR003661">
    <property type="entry name" value="HisK_dim/P_dom"/>
</dbReference>
<dbReference type="InterPro" id="IPR035965">
    <property type="entry name" value="PAS-like_dom_sf"/>
</dbReference>
<dbReference type="Pfam" id="PF02518">
    <property type="entry name" value="HATPase_c"/>
    <property type="match status" value="1"/>
</dbReference>
<dbReference type="CDD" id="cd06225">
    <property type="entry name" value="HAMP"/>
    <property type="match status" value="1"/>
</dbReference>
<dbReference type="InterPro" id="IPR003660">
    <property type="entry name" value="HAMP_dom"/>
</dbReference>
<accession>K0B5N6</accession>
<keyword evidence="7" id="KW-0902">Two-component regulatory system</keyword>
<evidence type="ECO:0000256" key="3">
    <source>
        <dbReference type="ARBA" id="ARBA00012438"/>
    </source>
</evidence>
<comment type="subcellular location">
    <subcellularLocation>
        <location evidence="2">Membrane</location>
    </subcellularLocation>
</comment>
<dbReference type="eggNOG" id="COG5002">
    <property type="taxonomic scope" value="Bacteria"/>
</dbReference>
<keyword evidence="6 12" id="KW-0418">Kinase</keyword>
<name>K0B5N6_GOTA9</name>
<dbReference type="EMBL" id="CP003326">
    <property type="protein sequence ID" value="AFS79826.1"/>
    <property type="molecule type" value="Genomic_DNA"/>
</dbReference>
<evidence type="ECO:0000256" key="5">
    <source>
        <dbReference type="ARBA" id="ARBA00022679"/>
    </source>
</evidence>
<comment type="catalytic activity">
    <reaction evidence="1">
        <text>ATP + protein L-histidine = ADP + protein N-phospho-L-histidine.</text>
        <dbReference type="EC" id="2.7.13.3"/>
    </reaction>
</comment>
<dbReference type="SMART" id="SM00304">
    <property type="entry name" value="HAMP"/>
    <property type="match status" value="1"/>
</dbReference>
<feature type="transmembrane region" description="Helical" evidence="9">
    <location>
        <begin position="12"/>
        <end position="29"/>
    </location>
</feature>
<dbReference type="SMART" id="SM00388">
    <property type="entry name" value="HisKA"/>
    <property type="match status" value="1"/>
</dbReference>
<feature type="domain" description="Histidine kinase" evidence="10">
    <location>
        <begin position="382"/>
        <end position="598"/>
    </location>
</feature>
<dbReference type="EC" id="2.7.13.3" evidence="3"/>
<evidence type="ECO:0000256" key="7">
    <source>
        <dbReference type="ARBA" id="ARBA00023012"/>
    </source>
</evidence>
<dbReference type="RefSeq" id="WP_014968960.1">
    <property type="nucleotide sequence ID" value="NC_018664.1"/>
</dbReference>
<dbReference type="Gene3D" id="3.30.565.10">
    <property type="entry name" value="Histidine kinase-like ATPase, C-terminal domain"/>
    <property type="match status" value="1"/>
</dbReference>
<dbReference type="GO" id="GO:0005886">
    <property type="term" value="C:plasma membrane"/>
    <property type="evidence" value="ECO:0007669"/>
    <property type="project" value="TreeGrafter"/>
</dbReference>
<dbReference type="Gene3D" id="6.10.340.10">
    <property type="match status" value="1"/>
</dbReference>
<dbReference type="OrthoDB" id="9813151at2"/>
<sequence>MFRSIRWKFITVYFLLVLIAMLIVTTFIVKKLETYQIDQISSTMENSVRKFINSSTDISQSEDLNSVKGDIQKVVREWPISSSEMMYVINAMDEYRVVADTTSSKAIDRSAFDVKQIREDIVLWCQKYGEPQSSMNEDYGSGGKSMHIAYPVLSETGEVKGIVYMVKDLNDIYKTLEESKNLLFKATAMALGITVVLGFFIARSITEPINDLTIKAEKMAEGDFNQVVEVKSDDEIGQLASMFNNLTSELKKTISKLTREKNKLDIIFANMADGVILVDKNENIIHANGVVSNIIKTPYYKLLNSKYDSIFESLNKEVTLKYIKEKGYGEGQENVEIDSNIYNVRYALIEDEKKEIDGMIVVFRDVTEQQKLDNMRKEFVADVSHELKTPITTIKSYAETLMENDVDKETSIQFLSVIDEECDRMARIVRDLLQLSNFDYKQVDWNKVDININKFMEKIYLKVKMSSEEKKQLIEMNIPENISNIFADKDAIEQVLLNIITNAIKYTPEKGKIEISASEKNENIIISVKDNGIGIPKEDLNRIFERFYRVDKARARELGGTGLGLSIAKQIIETHGGKILIQSEYNHGTRVDIIFPFK</sequence>
<dbReference type="CDD" id="cd00082">
    <property type="entry name" value="HisKA"/>
    <property type="match status" value="1"/>
</dbReference>
<dbReference type="HOGENOM" id="CLU_000445_89_6_9"/>
<dbReference type="GO" id="GO:0004721">
    <property type="term" value="F:phosphoprotein phosphatase activity"/>
    <property type="evidence" value="ECO:0007669"/>
    <property type="project" value="TreeGrafter"/>
</dbReference>
<evidence type="ECO:0000256" key="2">
    <source>
        <dbReference type="ARBA" id="ARBA00004370"/>
    </source>
</evidence>
<evidence type="ECO:0000256" key="4">
    <source>
        <dbReference type="ARBA" id="ARBA00022553"/>
    </source>
</evidence>
<dbReference type="SUPFAM" id="SSF47384">
    <property type="entry name" value="Homodimeric domain of signal transducing histidine kinase"/>
    <property type="match status" value="1"/>
</dbReference>
<keyword evidence="13" id="KW-1185">Reference proteome</keyword>
<dbReference type="Pfam" id="PF00512">
    <property type="entry name" value="HisKA"/>
    <property type="match status" value="1"/>
</dbReference>
<evidence type="ECO:0000256" key="1">
    <source>
        <dbReference type="ARBA" id="ARBA00000085"/>
    </source>
</evidence>
<dbReference type="PANTHER" id="PTHR45453:SF1">
    <property type="entry name" value="PHOSPHATE REGULON SENSOR PROTEIN PHOR"/>
    <property type="match status" value="1"/>
</dbReference>
<dbReference type="CDD" id="cd00075">
    <property type="entry name" value="HATPase"/>
    <property type="match status" value="1"/>
</dbReference>
<dbReference type="InterPro" id="IPR003594">
    <property type="entry name" value="HATPase_dom"/>
</dbReference>
<dbReference type="PROSITE" id="PS50885">
    <property type="entry name" value="HAMP"/>
    <property type="match status" value="1"/>
</dbReference>
<organism evidence="12 13">
    <name type="scientific">Gottschalkia acidurici (strain ATCC 7906 / DSM 604 / BCRC 14475 / CIP 104303 / KCTC 5404 / NCIMB 10678 / 9a)</name>
    <name type="common">Clostridium acidurici</name>
    <dbReference type="NCBI Taxonomy" id="1128398"/>
    <lineage>
        <taxon>Bacteria</taxon>
        <taxon>Bacillati</taxon>
        <taxon>Bacillota</taxon>
        <taxon>Tissierellia</taxon>
        <taxon>Tissierellales</taxon>
        <taxon>Gottschalkiaceae</taxon>
        <taxon>Gottschalkia</taxon>
    </lineage>
</organism>
<dbReference type="SUPFAM" id="SSF55874">
    <property type="entry name" value="ATPase domain of HSP90 chaperone/DNA topoisomerase II/histidine kinase"/>
    <property type="match status" value="1"/>
</dbReference>
<dbReference type="FunFam" id="3.30.565.10:FF:000006">
    <property type="entry name" value="Sensor histidine kinase WalK"/>
    <property type="match status" value="1"/>
</dbReference>
<proteinExistence type="predicted"/>
<evidence type="ECO:0000259" key="11">
    <source>
        <dbReference type="PROSITE" id="PS50885"/>
    </source>
</evidence>
<keyword evidence="9" id="KW-0812">Transmembrane</keyword>
<dbReference type="STRING" id="1128398.Curi_c28340"/>
<evidence type="ECO:0000259" key="10">
    <source>
        <dbReference type="PROSITE" id="PS50109"/>
    </source>
</evidence>
<dbReference type="InterPro" id="IPR036890">
    <property type="entry name" value="HATPase_C_sf"/>
</dbReference>
<evidence type="ECO:0000256" key="6">
    <source>
        <dbReference type="ARBA" id="ARBA00022777"/>
    </source>
</evidence>
<dbReference type="SMART" id="SM00387">
    <property type="entry name" value="HATPase_c"/>
    <property type="match status" value="1"/>
</dbReference>
<dbReference type="InterPro" id="IPR050351">
    <property type="entry name" value="BphY/WalK/GraS-like"/>
</dbReference>
<dbReference type="Proteomes" id="UP000006094">
    <property type="component" value="Chromosome"/>
</dbReference>
<dbReference type="AlphaFoldDB" id="K0B5N6"/>
<dbReference type="InterPro" id="IPR005467">
    <property type="entry name" value="His_kinase_dom"/>
</dbReference>